<organism evidence="1 2">
    <name type="scientific">Vitis vinifera</name>
    <name type="common">Grape</name>
    <dbReference type="NCBI Taxonomy" id="29760"/>
    <lineage>
        <taxon>Eukaryota</taxon>
        <taxon>Viridiplantae</taxon>
        <taxon>Streptophyta</taxon>
        <taxon>Embryophyta</taxon>
        <taxon>Tracheophyta</taxon>
        <taxon>Spermatophyta</taxon>
        <taxon>Magnoliopsida</taxon>
        <taxon>eudicotyledons</taxon>
        <taxon>Gunneridae</taxon>
        <taxon>Pentapetalae</taxon>
        <taxon>rosids</taxon>
        <taxon>Vitales</taxon>
        <taxon>Vitaceae</taxon>
        <taxon>Viteae</taxon>
        <taxon>Vitis</taxon>
    </lineage>
</organism>
<protein>
    <submittedName>
        <fullName evidence="1">Uncharacterized protein</fullName>
    </submittedName>
</protein>
<evidence type="ECO:0000313" key="1">
    <source>
        <dbReference type="EMBL" id="RVW70049.1"/>
    </source>
</evidence>
<comment type="caution">
    <text evidence="1">The sequence shown here is derived from an EMBL/GenBank/DDBJ whole genome shotgun (WGS) entry which is preliminary data.</text>
</comment>
<dbReference type="EMBL" id="QGNW01000474">
    <property type="protein sequence ID" value="RVW70049.1"/>
    <property type="molecule type" value="Genomic_DNA"/>
</dbReference>
<dbReference type="Proteomes" id="UP000288805">
    <property type="component" value="Unassembled WGS sequence"/>
</dbReference>
<dbReference type="AlphaFoldDB" id="A0A438GCV7"/>
<dbReference type="PANTHER" id="PTHR46667">
    <property type="entry name" value="OS05G0182700 PROTEIN"/>
    <property type="match status" value="1"/>
</dbReference>
<evidence type="ECO:0000313" key="2">
    <source>
        <dbReference type="Proteomes" id="UP000288805"/>
    </source>
</evidence>
<gene>
    <name evidence="1" type="ORF">CK203_060899</name>
</gene>
<name>A0A438GCV7_VITVI</name>
<sequence length="104" mass="11189">MAMQTGVGVSKILILVGAGYTSTILLKNGKLSDILGELQSLVKGLEKKGDSSNGEADYSDAIAAQDNHQQLQLQLKWETSQIPNSNFSFQLAFPPDLNQPTTLP</sequence>
<accession>A0A438GCV7</accession>
<dbReference type="PANTHER" id="PTHR46667:SF6">
    <property type="entry name" value="OS01G0185100 PROTEIN"/>
    <property type="match status" value="1"/>
</dbReference>
<reference evidence="1 2" key="1">
    <citation type="journal article" date="2018" name="PLoS Genet.">
        <title>Population sequencing reveals clonal diversity and ancestral inbreeding in the grapevine cultivar Chardonnay.</title>
        <authorList>
            <person name="Roach M.J."/>
            <person name="Johnson D.L."/>
            <person name="Bohlmann J."/>
            <person name="van Vuuren H.J."/>
            <person name="Jones S.J."/>
            <person name="Pretorius I.S."/>
            <person name="Schmidt S.A."/>
            <person name="Borneman A.R."/>
        </authorList>
    </citation>
    <scope>NUCLEOTIDE SEQUENCE [LARGE SCALE GENOMIC DNA]</scope>
    <source>
        <strain evidence="2">cv. Chardonnay</strain>
        <tissue evidence="1">Leaf</tissue>
    </source>
</reference>
<proteinExistence type="predicted"/>